<dbReference type="SUPFAM" id="SSF55804">
    <property type="entry name" value="Phoshotransferase/anion transport protein"/>
    <property type="match status" value="1"/>
</dbReference>
<reference evidence="2 3" key="1">
    <citation type="submission" date="2019-05" db="EMBL/GenBank/DDBJ databases">
        <authorList>
            <consortium name="Pathogen Informatics"/>
        </authorList>
    </citation>
    <scope>NUCLEOTIDE SEQUENCE [LARGE SCALE GENOMIC DNA]</scope>
    <source>
        <strain evidence="2 3">NCTC7982</strain>
    </source>
</reference>
<evidence type="ECO:0000313" key="2">
    <source>
        <dbReference type="EMBL" id="VTS76866.1"/>
    </source>
</evidence>
<evidence type="ECO:0000259" key="1">
    <source>
        <dbReference type="PROSITE" id="PS51094"/>
    </source>
</evidence>
<dbReference type="Pfam" id="PF00359">
    <property type="entry name" value="PTS_EIIA_2"/>
    <property type="match status" value="1"/>
</dbReference>
<dbReference type="PROSITE" id="PS51094">
    <property type="entry name" value="PTS_EIIA_TYPE_2"/>
    <property type="match status" value="1"/>
</dbReference>
<name>A0A9X9QNG5_STRDY</name>
<dbReference type="InterPro" id="IPR002178">
    <property type="entry name" value="PTS_EIIA_type-2_dom"/>
</dbReference>
<accession>A0A9X9QNG5</accession>
<evidence type="ECO:0000313" key="3">
    <source>
        <dbReference type="Proteomes" id="UP000373301"/>
    </source>
</evidence>
<dbReference type="Proteomes" id="UP000373301">
    <property type="component" value="Unassembled WGS sequence"/>
</dbReference>
<proteinExistence type="predicted"/>
<organism evidence="2 3">
    <name type="scientific">Streptococcus dysgalactiae</name>
    <dbReference type="NCBI Taxonomy" id="1334"/>
    <lineage>
        <taxon>Bacteria</taxon>
        <taxon>Bacillati</taxon>
        <taxon>Bacillota</taxon>
        <taxon>Bacilli</taxon>
        <taxon>Lactobacillales</taxon>
        <taxon>Streptococcaceae</taxon>
        <taxon>Streptococcus</taxon>
    </lineage>
</organism>
<comment type="caution">
    <text evidence="2">The sequence shown here is derived from an EMBL/GenBank/DDBJ whole genome shotgun (WGS) entry which is preliminary data.</text>
</comment>
<dbReference type="EMBL" id="CABEIM010000003">
    <property type="protein sequence ID" value="VTS76866.1"/>
    <property type="molecule type" value="Genomic_DNA"/>
</dbReference>
<dbReference type="AlphaFoldDB" id="A0A9X9QNG5"/>
<dbReference type="Gene3D" id="3.40.930.10">
    <property type="entry name" value="Mannitol-specific EII, Chain A"/>
    <property type="match status" value="1"/>
</dbReference>
<feature type="domain" description="PTS EIIA type-2" evidence="1">
    <location>
        <begin position="1"/>
        <end position="49"/>
    </location>
</feature>
<sequence>MIFVLSAVDSSSHLKALQELSLILDDDEHIEQLIEAKNTDKIVNLISYMIEKGDESHD</sequence>
<gene>
    <name evidence="2" type="ORF">NCTC7982_00210</name>
</gene>
<dbReference type="InterPro" id="IPR016152">
    <property type="entry name" value="PTrfase/Anion_transptr"/>
</dbReference>
<protein>
    <submittedName>
        <fullName evidence="2">PTS system mannitol (Cryptic)-specific transporter subunit IIA</fullName>
    </submittedName>
</protein>